<sequence>MGAANAIAYTLGTSVLITAIAIAIAIAIGANVLPRGERRRDRERELRLPSAVRRPPSAQRRSSC</sequence>
<evidence type="ECO:0000256" key="1">
    <source>
        <dbReference type="SAM" id="MobiDB-lite"/>
    </source>
</evidence>
<dbReference type="Proteomes" id="UP000217446">
    <property type="component" value="Unassembled WGS sequence"/>
</dbReference>
<dbReference type="RefSeq" id="WP_067363363.1">
    <property type="nucleotide sequence ID" value="NZ_BDQI01000003.1"/>
</dbReference>
<feature type="region of interest" description="Disordered" evidence="1">
    <location>
        <begin position="37"/>
        <end position="64"/>
    </location>
</feature>
<dbReference type="AlphaFoldDB" id="A0A250V9L0"/>
<evidence type="ECO:0000313" key="4">
    <source>
        <dbReference type="Proteomes" id="UP000217446"/>
    </source>
</evidence>
<organism evidence="3 4">
    <name type="scientific">Streptomyces olivochromogenes</name>
    <dbReference type="NCBI Taxonomy" id="1963"/>
    <lineage>
        <taxon>Bacteria</taxon>
        <taxon>Bacillati</taxon>
        <taxon>Actinomycetota</taxon>
        <taxon>Actinomycetes</taxon>
        <taxon>Kitasatosporales</taxon>
        <taxon>Streptomycetaceae</taxon>
        <taxon>Streptomyces</taxon>
    </lineage>
</organism>
<evidence type="ECO:0000313" key="3">
    <source>
        <dbReference type="EMBL" id="GAX50887.1"/>
    </source>
</evidence>
<dbReference type="EMBL" id="BDQI01000003">
    <property type="protein sequence ID" value="GAX50887.1"/>
    <property type="molecule type" value="Genomic_DNA"/>
</dbReference>
<reference evidence="4" key="1">
    <citation type="submission" date="2017-05" db="EMBL/GenBank/DDBJ databases">
        <title>Streptomyces olivochromogenes NBRC 3561 whole genome shotgun sequence.</title>
        <authorList>
            <person name="Dohra H."/>
            <person name="Kodani S."/>
        </authorList>
    </citation>
    <scope>NUCLEOTIDE SEQUENCE [LARGE SCALE GENOMIC DNA]</scope>
    <source>
        <strain evidence="4">NBRC 3561</strain>
    </source>
</reference>
<evidence type="ECO:0000256" key="2">
    <source>
        <dbReference type="SAM" id="Phobius"/>
    </source>
</evidence>
<dbReference type="STRING" id="1963.AQJ27_06930"/>
<keyword evidence="2" id="KW-1133">Transmembrane helix</keyword>
<accession>A0A250V9L0</accession>
<name>A0A250V9L0_STROL</name>
<feature type="transmembrane region" description="Helical" evidence="2">
    <location>
        <begin position="6"/>
        <end position="33"/>
    </location>
</feature>
<comment type="caution">
    <text evidence="3">The sequence shown here is derived from an EMBL/GenBank/DDBJ whole genome shotgun (WGS) entry which is preliminary data.</text>
</comment>
<proteinExistence type="predicted"/>
<keyword evidence="4" id="KW-1185">Reference proteome</keyword>
<feature type="compositionally biased region" description="Basic and acidic residues" evidence="1">
    <location>
        <begin position="37"/>
        <end position="47"/>
    </location>
</feature>
<keyword evidence="2" id="KW-0472">Membrane</keyword>
<keyword evidence="2" id="KW-0812">Transmembrane</keyword>
<protein>
    <submittedName>
        <fullName evidence="3">Uncharacterized protein</fullName>
    </submittedName>
</protein>
<gene>
    <name evidence="3" type="ORF">SO3561_02386</name>
</gene>